<dbReference type="KEGG" id="peu:105126773"/>
<protein>
    <submittedName>
        <fullName evidence="2">Uncharacterized protein LOC105126773</fullName>
    </submittedName>
</protein>
<keyword evidence="1" id="KW-1185">Reference proteome</keyword>
<dbReference type="Proteomes" id="UP000694918">
    <property type="component" value="Unplaced"/>
</dbReference>
<organism evidence="1 2">
    <name type="scientific">Populus euphratica</name>
    <name type="common">Euphrates poplar</name>
    <dbReference type="NCBI Taxonomy" id="75702"/>
    <lineage>
        <taxon>Eukaryota</taxon>
        <taxon>Viridiplantae</taxon>
        <taxon>Streptophyta</taxon>
        <taxon>Embryophyta</taxon>
        <taxon>Tracheophyta</taxon>
        <taxon>Spermatophyta</taxon>
        <taxon>Magnoliopsida</taxon>
        <taxon>eudicotyledons</taxon>
        <taxon>Gunneridae</taxon>
        <taxon>Pentapetalae</taxon>
        <taxon>rosids</taxon>
        <taxon>fabids</taxon>
        <taxon>Malpighiales</taxon>
        <taxon>Salicaceae</taxon>
        <taxon>Saliceae</taxon>
        <taxon>Populus</taxon>
    </lineage>
</organism>
<evidence type="ECO:0000313" key="2">
    <source>
        <dbReference type="RefSeq" id="XP_011026045.1"/>
    </source>
</evidence>
<name>A0AAJ6UBZ3_POPEU</name>
<gene>
    <name evidence="2" type="primary">LOC105126773</name>
</gene>
<proteinExistence type="predicted"/>
<dbReference type="InterPro" id="IPR027417">
    <property type="entry name" value="P-loop_NTPase"/>
</dbReference>
<accession>A0AAJ6UBZ3</accession>
<evidence type="ECO:0000313" key="1">
    <source>
        <dbReference type="Proteomes" id="UP000694918"/>
    </source>
</evidence>
<dbReference type="Gene3D" id="3.40.50.300">
    <property type="entry name" value="P-loop containing nucleotide triphosphate hydrolases"/>
    <property type="match status" value="1"/>
</dbReference>
<dbReference type="GeneID" id="105126773"/>
<reference evidence="2" key="1">
    <citation type="submission" date="2025-08" db="UniProtKB">
        <authorList>
            <consortium name="RefSeq"/>
        </authorList>
    </citation>
    <scope>IDENTIFICATION</scope>
</reference>
<dbReference type="AlphaFoldDB" id="A0AAJ6UBZ3"/>
<sequence>MVSREYHIWKWYVFLINDKLFSDQFMHHLWIMVLEIQKMDIFAYKVAIVEGNYLLLEDGAWKDVSSMFDEKWFIDVDIDTERHIVLKRHILQGKPPDVSKWRIGQRAA</sequence>
<dbReference type="RefSeq" id="XP_011026045.1">
    <property type="nucleotide sequence ID" value="XM_011027743.1"/>
</dbReference>